<dbReference type="FunCoup" id="A0A7R8V0S8">
    <property type="interactions" value="25"/>
</dbReference>
<comment type="subcellular location">
    <subcellularLocation>
        <location evidence="1">Membrane</location>
        <topology evidence="1">Multi-pass membrane protein</topology>
    </subcellularLocation>
</comment>
<dbReference type="EMBL" id="LR899013">
    <property type="protein sequence ID" value="CAD7090563.1"/>
    <property type="molecule type" value="Genomic_DNA"/>
</dbReference>
<feature type="transmembrane region" description="Helical" evidence="10">
    <location>
        <begin position="154"/>
        <end position="174"/>
    </location>
</feature>
<sequence length="541" mass="61853">MRWLGDPLRGRLPAFVCCCATWLTGMVIALPYPIYTTYLDLGTYVAGLQGVGLCFVNLIDDMQEYMRGLFVIMYCAPTTILAYLYIRTSQELRPPDGPFAVMMFEHRADIRNRQRNSTTSSSTERPARQDSSRSYDLYNAELDVTREKRTQRHLGSMAATQVVCICPLMVLRLAKMVLTETYENARHFDFTYLMFVWTAFLPTVIFPCIYVCGILSRSEKERLRGYLRLSTRKKGSKKTRDPPEESTIHENLTPDVTTTNRSDSIEKQENHREPSEEKENVNIITNMRHPIVGRSTRPTPRFANYFQSATFTDSINNSCSNITSSTYCNNGTERGSVIDSENTSVLSADKDSLFERKWVNSLASSALCHKDVTFSDCESIVRHDSSSTFERDLEIIDLLERERSMDIQDIMQRERKGEFVRNPSSERRKLPDLGKICKSPKNSVYSYENAFDYPQRLPSRKSSHSSYVGHAVVKRDSLNSAGSECGVFPSRSDSVSKPVMENRVKRTKRNSSSSSRSLIKSQEHIFPNPEMDFRENVFANL</sequence>
<evidence type="ECO:0000313" key="13">
    <source>
        <dbReference type="Proteomes" id="UP000594454"/>
    </source>
</evidence>
<feature type="region of interest" description="Disordered" evidence="9">
    <location>
        <begin position="489"/>
        <end position="522"/>
    </location>
</feature>
<keyword evidence="3 10" id="KW-0812">Transmembrane</keyword>
<name>A0A7R8V0S8_HERIL</name>
<keyword evidence="7" id="KW-0675">Receptor</keyword>
<evidence type="ECO:0000256" key="10">
    <source>
        <dbReference type="SAM" id="Phobius"/>
    </source>
</evidence>
<evidence type="ECO:0000256" key="9">
    <source>
        <dbReference type="SAM" id="MobiDB-lite"/>
    </source>
</evidence>
<feature type="region of interest" description="Disordered" evidence="9">
    <location>
        <begin position="113"/>
        <end position="132"/>
    </location>
</feature>
<dbReference type="PROSITE" id="PS50262">
    <property type="entry name" value="G_PROTEIN_RECEP_F1_2"/>
    <property type="match status" value="1"/>
</dbReference>
<keyword evidence="6 10" id="KW-0472">Membrane</keyword>
<gene>
    <name evidence="12" type="ORF">HERILL_LOCUS13035</name>
</gene>
<accession>A0A7R8V0S8</accession>
<dbReference type="OrthoDB" id="5975336at2759"/>
<dbReference type="GO" id="GO:0008188">
    <property type="term" value="F:neuropeptide receptor activity"/>
    <property type="evidence" value="ECO:0007669"/>
    <property type="project" value="TreeGrafter"/>
</dbReference>
<dbReference type="CDD" id="cd00637">
    <property type="entry name" value="7tm_classA_rhodopsin-like"/>
    <property type="match status" value="1"/>
</dbReference>
<dbReference type="Proteomes" id="UP000594454">
    <property type="component" value="Chromosome 5"/>
</dbReference>
<evidence type="ECO:0000256" key="8">
    <source>
        <dbReference type="ARBA" id="ARBA00023224"/>
    </source>
</evidence>
<dbReference type="Pfam" id="PF00001">
    <property type="entry name" value="7tm_1"/>
    <property type="match status" value="1"/>
</dbReference>
<keyword evidence="5" id="KW-0297">G-protein coupled receptor</keyword>
<dbReference type="GO" id="GO:0005886">
    <property type="term" value="C:plasma membrane"/>
    <property type="evidence" value="ECO:0007669"/>
    <property type="project" value="TreeGrafter"/>
</dbReference>
<evidence type="ECO:0000256" key="7">
    <source>
        <dbReference type="ARBA" id="ARBA00023170"/>
    </source>
</evidence>
<dbReference type="PANTHER" id="PTHR24238">
    <property type="entry name" value="G-PROTEIN COUPLED RECEPTOR"/>
    <property type="match status" value="1"/>
</dbReference>
<dbReference type="SUPFAM" id="SSF81321">
    <property type="entry name" value="Family A G protein-coupled receptor-like"/>
    <property type="match status" value="1"/>
</dbReference>
<feature type="domain" description="G-protein coupled receptors family 1 profile" evidence="11">
    <location>
        <begin position="1"/>
        <end position="210"/>
    </location>
</feature>
<evidence type="ECO:0000256" key="4">
    <source>
        <dbReference type="ARBA" id="ARBA00022989"/>
    </source>
</evidence>
<feature type="compositionally biased region" description="Basic and acidic residues" evidence="9">
    <location>
        <begin position="263"/>
        <end position="279"/>
    </location>
</feature>
<keyword evidence="4 10" id="KW-1133">Transmembrane helix</keyword>
<protein>
    <recommendedName>
        <fullName evidence="11">G-protein coupled receptors family 1 profile domain-containing protein</fullName>
    </recommendedName>
</protein>
<dbReference type="PANTHER" id="PTHR24238:SF69">
    <property type="entry name" value="G-PROTEIN COUPLED RECEPTOR 165"/>
    <property type="match status" value="1"/>
</dbReference>
<feature type="transmembrane region" description="Helical" evidence="10">
    <location>
        <begin position="12"/>
        <end position="34"/>
    </location>
</feature>
<keyword evidence="8" id="KW-0807">Transducer</keyword>
<feature type="region of interest" description="Disordered" evidence="9">
    <location>
        <begin position="232"/>
        <end position="279"/>
    </location>
</feature>
<evidence type="ECO:0000256" key="5">
    <source>
        <dbReference type="ARBA" id="ARBA00023040"/>
    </source>
</evidence>
<dbReference type="InterPro" id="IPR000276">
    <property type="entry name" value="GPCR_Rhodpsn"/>
</dbReference>
<proteinExistence type="inferred from homology"/>
<evidence type="ECO:0000259" key="11">
    <source>
        <dbReference type="PROSITE" id="PS50262"/>
    </source>
</evidence>
<reference evidence="12 13" key="1">
    <citation type="submission" date="2020-11" db="EMBL/GenBank/DDBJ databases">
        <authorList>
            <person name="Wallbank WR R."/>
            <person name="Pardo Diaz C."/>
            <person name="Kozak K."/>
            <person name="Martin S."/>
            <person name="Jiggins C."/>
            <person name="Moest M."/>
            <person name="Warren A I."/>
            <person name="Generalovic N T."/>
            <person name="Byers J.R.P. K."/>
            <person name="Montejo-Kovacevich G."/>
            <person name="Yen C E."/>
        </authorList>
    </citation>
    <scope>NUCLEOTIDE SEQUENCE [LARGE SCALE GENOMIC DNA]</scope>
</reference>
<feature type="transmembrane region" description="Helical" evidence="10">
    <location>
        <begin position="194"/>
        <end position="215"/>
    </location>
</feature>
<feature type="transmembrane region" description="Helical" evidence="10">
    <location>
        <begin position="65"/>
        <end position="86"/>
    </location>
</feature>
<feature type="compositionally biased region" description="Basic and acidic residues" evidence="9">
    <location>
        <begin position="238"/>
        <end position="248"/>
    </location>
</feature>
<evidence type="ECO:0000256" key="3">
    <source>
        <dbReference type="ARBA" id="ARBA00022692"/>
    </source>
</evidence>
<feature type="compositionally biased region" description="Low complexity" evidence="9">
    <location>
        <begin position="510"/>
        <end position="520"/>
    </location>
</feature>
<evidence type="ECO:0000256" key="2">
    <source>
        <dbReference type="ARBA" id="ARBA00010663"/>
    </source>
</evidence>
<evidence type="ECO:0000313" key="12">
    <source>
        <dbReference type="EMBL" id="CAD7090563.1"/>
    </source>
</evidence>
<dbReference type="InParanoid" id="A0A7R8V0S8"/>
<dbReference type="AlphaFoldDB" id="A0A7R8V0S8"/>
<evidence type="ECO:0000256" key="1">
    <source>
        <dbReference type="ARBA" id="ARBA00004141"/>
    </source>
</evidence>
<comment type="similarity">
    <text evidence="2">Belongs to the G-protein coupled receptor 1 family.</text>
</comment>
<organism evidence="12 13">
    <name type="scientific">Hermetia illucens</name>
    <name type="common">Black soldier fly</name>
    <dbReference type="NCBI Taxonomy" id="343691"/>
    <lineage>
        <taxon>Eukaryota</taxon>
        <taxon>Metazoa</taxon>
        <taxon>Ecdysozoa</taxon>
        <taxon>Arthropoda</taxon>
        <taxon>Hexapoda</taxon>
        <taxon>Insecta</taxon>
        <taxon>Pterygota</taxon>
        <taxon>Neoptera</taxon>
        <taxon>Endopterygota</taxon>
        <taxon>Diptera</taxon>
        <taxon>Brachycera</taxon>
        <taxon>Stratiomyomorpha</taxon>
        <taxon>Stratiomyidae</taxon>
        <taxon>Hermetiinae</taxon>
        <taxon>Hermetia</taxon>
    </lineage>
</organism>
<dbReference type="InterPro" id="IPR017452">
    <property type="entry name" value="GPCR_Rhodpsn_7TM"/>
</dbReference>
<keyword evidence="13" id="KW-1185">Reference proteome</keyword>
<dbReference type="Gene3D" id="1.20.1070.10">
    <property type="entry name" value="Rhodopsin 7-helix transmembrane proteins"/>
    <property type="match status" value="1"/>
</dbReference>
<evidence type="ECO:0000256" key="6">
    <source>
        <dbReference type="ARBA" id="ARBA00023136"/>
    </source>
</evidence>